<dbReference type="Proteomes" id="UP000193944">
    <property type="component" value="Unassembled WGS sequence"/>
</dbReference>
<reference evidence="1 2" key="2">
    <citation type="submission" date="2016-08" db="EMBL/GenBank/DDBJ databases">
        <title>Pervasive Adenine N6-methylation of Active Genes in Fungi.</title>
        <authorList>
            <consortium name="DOE Joint Genome Institute"/>
            <person name="Mondo S.J."/>
            <person name="Dannebaum R.O."/>
            <person name="Kuo R.C."/>
            <person name="Labutti K."/>
            <person name="Haridas S."/>
            <person name="Kuo A."/>
            <person name="Salamov A."/>
            <person name="Ahrendt S.R."/>
            <person name="Lipzen A."/>
            <person name="Sullivan W."/>
            <person name="Andreopoulos W.B."/>
            <person name="Clum A."/>
            <person name="Lindquist E."/>
            <person name="Daum C."/>
            <person name="Ramamoorthy G.K."/>
            <person name="Gryganskyi A."/>
            <person name="Culley D."/>
            <person name="Magnuson J.K."/>
            <person name="James T.Y."/>
            <person name="O'Malley M.A."/>
            <person name="Stajich J.E."/>
            <person name="Spatafora J.W."/>
            <person name="Visel A."/>
            <person name="Grigoriev I.V."/>
        </authorList>
    </citation>
    <scope>NUCLEOTIDE SEQUENCE [LARGE SCALE GENOMIC DNA]</scope>
    <source>
        <strain evidence="1 2">S4</strain>
    </source>
</reference>
<dbReference type="EMBL" id="MCFG01000436">
    <property type="protein sequence ID" value="ORX67358.1"/>
    <property type="molecule type" value="Genomic_DNA"/>
</dbReference>
<evidence type="ECO:0000313" key="1">
    <source>
        <dbReference type="EMBL" id="ORX67358.1"/>
    </source>
</evidence>
<dbReference type="OrthoDB" id="10451390at2759"/>
<comment type="caution">
    <text evidence="1">The sequence shown here is derived from an EMBL/GenBank/DDBJ whole genome shotgun (WGS) entry which is preliminary data.</text>
</comment>
<name>A0A1Y1W1I8_9FUNG</name>
<dbReference type="AlphaFoldDB" id="A0A1Y1W1I8"/>
<proteinExistence type="predicted"/>
<protein>
    <submittedName>
        <fullName evidence="1">Uncharacterized protein</fullName>
    </submittedName>
</protein>
<organism evidence="1 2">
    <name type="scientific">Anaeromyces robustus</name>
    <dbReference type="NCBI Taxonomy" id="1754192"/>
    <lineage>
        <taxon>Eukaryota</taxon>
        <taxon>Fungi</taxon>
        <taxon>Fungi incertae sedis</taxon>
        <taxon>Chytridiomycota</taxon>
        <taxon>Chytridiomycota incertae sedis</taxon>
        <taxon>Neocallimastigomycetes</taxon>
        <taxon>Neocallimastigales</taxon>
        <taxon>Neocallimastigaceae</taxon>
        <taxon>Anaeromyces</taxon>
    </lineage>
</organism>
<keyword evidence="2" id="KW-1185">Reference proteome</keyword>
<evidence type="ECO:0000313" key="2">
    <source>
        <dbReference type="Proteomes" id="UP000193944"/>
    </source>
</evidence>
<gene>
    <name evidence="1" type="ORF">BCR32DRAFT_272583</name>
</gene>
<sequence>MAKKNKNKIRFEENDFEKSYDIINFLFELEDTQSNLLPTLDLTTFSHEKKCSAARVIIKYRETSVKELKSIDSNFMAEADEERIEDIIIRADQNKKKLTEYTTAECGNALMMLIRDVIITKSIYTKFILNNNCDLKEKHITSLFNEKQKQLWNIIIGHFVNVIYLSDACIYDISNVIGWNLIPLSSLSLDDIGSSDDIKKLFFNIGNNLQPINHLKTLLFSYHPVIIAYIFQIQKSDQYKMAEMLVNLYYGFSTSLPNEKDNDNDESDNNEMEDCGYGFGENNILYFINTLLKYCLSTKQSIISKEFEMEILKYYLKYQSIEWINDVITNVKNKLVQYNNKLNIENVTDRSQLKKNISNVKDILKTIFNMILSLYESPKTSLGFKYICQQIVMKHNAEYMLEIIANEILSEELIEWQENKAQWTTTTLTRSTKQSMIVIIDIMKNIIKGKKDSSKEWLDEILLKERPNLIQQIEIQYGKDIKTPQQIQQDQNQRQGLSIISEDVALTSNLSNSLTSPEFSNLPNTKHIKEDIMYKKKDLAIKQTINYLKINNQFLTKNIMAISSAKNTKQYPEWLFYKLNKISLFVERSLRERISKIEN</sequence>
<accession>A0A1Y1W1I8</accession>
<reference evidence="1 2" key="1">
    <citation type="submission" date="2016-08" db="EMBL/GenBank/DDBJ databases">
        <title>A Parts List for Fungal Cellulosomes Revealed by Comparative Genomics.</title>
        <authorList>
            <consortium name="DOE Joint Genome Institute"/>
            <person name="Haitjema C.H."/>
            <person name="Gilmore S.P."/>
            <person name="Henske J.K."/>
            <person name="Solomon K.V."/>
            <person name="De Groot R."/>
            <person name="Kuo A."/>
            <person name="Mondo S.J."/>
            <person name="Salamov A.A."/>
            <person name="Labutti K."/>
            <person name="Zhao Z."/>
            <person name="Chiniquy J."/>
            <person name="Barry K."/>
            <person name="Brewer H.M."/>
            <person name="Purvine S.O."/>
            <person name="Wright A.T."/>
            <person name="Boxma B."/>
            <person name="Van Alen T."/>
            <person name="Hackstein J.H."/>
            <person name="Baker S.E."/>
            <person name="Grigoriev I.V."/>
            <person name="O'Malley M.A."/>
        </authorList>
    </citation>
    <scope>NUCLEOTIDE SEQUENCE [LARGE SCALE GENOMIC DNA]</scope>
    <source>
        <strain evidence="1 2">S4</strain>
    </source>
</reference>
<dbReference type="STRING" id="1754192.A0A1Y1W1I8"/>